<dbReference type="RefSeq" id="WP_198883224.1">
    <property type="nucleotide sequence ID" value="NZ_JAEKJA010000014.1"/>
</dbReference>
<evidence type="ECO:0000313" key="4">
    <source>
        <dbReference type="Proteomes" id="UP000609531"/>
    </source>
</evidence>
<dbReference type="Pfam" id="PF06240">
    <property type="entry name" value="COXG"/>
    <property type="match status" value="1"/>
</dbReference>
<dbReference type="InterPro" id="IPR023393">
    <property type="entry name" value="START-like_dom_sf"/>
</dbReference>
<reference evidence="3" key="1">
    <citation type="submission" date="2020-12" db="EMBL/GenBank/DDBJ databases">
        <title>Bacterial taxonomy.</title>
        <authorList>
            <person name="Pan X."/>
        </authorList>
    </citation>
    <scope>NUCLEOTIDE SEQUENCE</scope>
    <source>
        <strain evidence="3">B2012</strain>
    </source>
</reference>
<keyword evidence="2" id="KW-0472">Membrane</keyword>
<dbReference type="PANTHER" id="PTHR38588:SF1">
    <property type="entry name" value="BLL0334 PROTEIN"/>
    <property type="match status" value="1"/>
</dbReference>
<feature type="region of interest" description="Disordered" evidence="1">
    <location>
        <begin position="153"/>
        <end position="289"/>
    </location>
</feature>
<dbReference type="EMBL" id="JAEKJA010000014">
    <property type="protein sequence ID" value="MBJ3777319.1"/>
    <property type="molecule type" value="Genomic_DNA"/>
</dbReference>
<accession>A0A934IIH5</accession>
<keyword evidence="2" id="KW-1133">Transmembrane helix</keyword>
<keyword evidence="2" id="KW-0812">Transmembrane</keyword>
<comment type="caution">
    <text evidence="3">The sequence shown here is derived from an EMBL/GenBank/DDBJ whole genome shotgun (WGS) entry which is preliminary data.</text>
</comment>
<dbReference type="AlphaFoldDB" id="A0A934IIH5"/>
<sequence>MELTGERVINAPQSRVFDALRDPVILRQAIPGCQALTRLSDERYEITAGLKIGSARSTFVGIIEVTKAEPPNSYALSGNADGGHLGTATGGAHIALAAIDADSTNLAYQMAVALSGDLASIPDTILQSTAKTLAAEFFSRLSLLLEDDAPPAALTEPASQRRPSPPHDRGAEALPEFPESREPDASAADEWASAEVSPKKPEVEREPELEREHEVEEASPATDATGAWIEERPARTPTDDIYYERATVIPAEDEGPAAEPPAEWRRPTSSTSFSARRPSRPRAEDQSEGGSKLWRWLFAIIGAVVIAMLLSNGF</sequence>
<protein>
    <recommendedName>
        <fullName evidence="5">Carbon monoxide dehydrogenase</fullName>
    </recommendedName>
</protein>
<dbReference type="SUPFAM" id="SSF55961">
    <property type="entry name" value="Bet v1-like"/>
    <property type="match status" value="1"/>
</dbReference>
<dbReference type="InterPro" id="IPR010419">
    <property type="entry name" value="CO_DH_gsu"/>
</dbReference>
<dbReference type="Proteomes" id="UP000609531">
    <property type="component" value="Unassembled WGS sequence"/>
</dbReference>
<dbReference type="PANTHER" id="PTHR38588">
    <property type="entry name" value="BLL0334 PROTEIN"/>
    <property type="match status" value="1"/>
</dbReference>
<feature type="compositionally biased region" description="Basic and acidic residues" evidence="1">
    <location>
        <begin position="197"/>
        <end position="216"/>
    </location>
</feature>
<dbReference type="Gene3D" id="3.30.530.20">
    <property type="match status" value="1"/>
</dbReference>
<evidence type="ECO:0008006" key="5">
    <source>
        <dbReference type="Google" id="ProtNLM"/>
    </source>
</evidence>
<keyword evidence="4" id="KW-1185">Reference proteome</keyword>
<organism evidence="3 4">
    <name type="scientific">Acuticoccus mangrovi</name>
    <dbReference type="NCBI Taxonomy" id="2796142"/>
    <lineage>
        <taxon>Bacteria</taxon>
        <taxon>Pseudomonadati</taxon>
        <taxon>Pseudomonadota</taxon>
        <taxon>Alphaproteobacteria</taxon>
        <taxon>Hyphomicrobiales</taxon>
        <taxon>Amorphaceae</taxon>
        <taxon>Acuticoccus</taxon>
    </lineage>
</organism>
<evidence type="ECO:0000256" key="1">
    <source>
        <dbReference type="SAM" id="MobiDB-lite"/>
    </source>
</evidence>
<feature type="compositionally biased region" description="Low complexity" evidence="1">
    <location>
        <begin position="267"/>
        <end position="276"/>
    </location>
</feature>
<name>A0A934IIH5_9HYPH</name>
<evidence type="ECO:0000313" key="3">
    <source>
        <dbReference type="EMBL" id="MBJ3777319.1"/>
    </source>
</evidence>
<gene>
    <name evidence="3" type="ORF">JCR33_16545</name>
</gene>
<evidence type="ECO:0000256" key="2">
    <source>
        <dbReference type="SAM" id="Phobius"/>
    </source>
</evidence>
<feature type="compositionally biased region" description="Basic and acidic residues" evidence="1">
    <location>
        <begin position="229"/>
        <end position="238"/>
    </location>
</feature>
<proteinExistence type="predicted"/>
<dbReference type="CDD" id="cd05018">
    <property type="entry name" value="CoxG"/>
    <property type="match status" value="1"/>
</dbReference>
<feature type="transmembrane region" description="Helical" evidence="2">
    <location>
        <begin position="293"/>
        <end position="311"/>
    </location>
</feature>
<feature type="compositionally biased region" description="Low complexity" evidence="1">
    <location>
        <begin position="185"/>
        <end position="196"/>
    </location>
</feature>